<evidence type="ECO:0000313" key="3">
    <source>
        <dbReference type="Proteomes" id="UP000199580"/>
    </source>
</evidence>
<evidence type="ECO:0000256" key="1">
    <source>
        <dbReference type="SAM" id="Phobius"/>
    </source>
</evidence>
<dbReference type="PROSITE" id="PS51257">
    <property type="entry name" value="PROKAR_LIPOPROTEIN"/>
    <property type="match status" value="1"/>
</dbReference>
<feature type="transmembrane region" description="Helical" evidence="1">
    <location>
        <begin position="7"/>
        <end position="29"/>
    </location>
</feature>
<keyword evidence="3" id="KW-1185">Reference proteome</keyword>
<keyword evidence="1" id="KW-0472">Membrane</keyword>
<name>A0A1G8Y4H1_9FLAO</name>
<evidence type="ECO:0000313" key="2">
    <source>
        <dbReference type="EMBL" id="SDJ97732.1"/>
    </source>
</evidence>
<dbReference type="EMBL" id="FNEZ01000003">
    <property type="protein sequence ID" value="SDJ97732.1"/>
    <property type="molecule type" value="Genomic_DNA"/>
</dbReference>
<reference evidence="2 3" key="1">
    <citation type="submission" date="2016-10" db="EMBL/GenBank/DDBJ databases">
        <authorList>
            <person name="de Groot N.N."/>
        </authorList>
    </citation>
    <scope>NUCLEOTIDE SEQUENCE [LARGE SCALE GENOMIC DNA]</scope>
    <source>
        <strain evidence="2 3">CGMCC 1.10076</strain>
    </source>
</reference>
<protein>
    <submittedName>
        <fullName evidence="2">Uncharacterized protein</fullName>
    </submittedName>
</protein>
<keyword evidence="1" id="KW-0812">Transmembrane</keyword>
<proteinExistence type="predicted"/>
<accession>A0A1G8Y4H1</accession>
<gene>
    <name evidence="2" type="ORF">SAMN04487935_2188</name>
</gene>
<keyword evidence="1" id="KW-1133">Transmembrane helix</keyword>
<sequence>MIVKKKIFVYSIASIVFILLILSCILLLIKNKNFEQQNSFNLGLPSKNFYQDNYNCSLDKILSFRNFKSYELTNTIKHDEFIFTQLRSNIRNIVRNKDSKNGIHVKFNTKTQYGDVVRILDICEIEKVPTYILNEYDVWIMAGSNKELIKNCPQKKSKN</sequence>
<dbReference type="AlphaFoldDB" id="A0A1G8Y4H1"/>
<dbReference type="STRING" id="1128970.SAMN04487935_2188"/>
<organism evidence="2 3">
    <name type="scientific">Flavobacterium noncentrifugens</name>
    <dbReference type="NCBI Taxonomy" id="1128970"/>
    <lineage>
        <taxon>Bacteria</taxon>
        <taxon>Pseudomonadati</taxon>
        <taxon>Bacteroidota</taxon>
        <taxon>Flavobacteriia</taxon>
        <taxon>Flavobacteriales</taxon>
        <taxon>Flavobacteriaceae</taxon>
        <taxon>Flavobacterium</taxon>
    </lineage>
</organism>
<dbReference type="Proteomes" id="UP000199580">
    <property type="component" value="Unassembled WGS sequence"/>
</dbReference>